<dbReference type="InParanoid" id="A0A1J7J548"/>
<accession>A0A1J7J548</accession>
<proteinExistence type="predicted"/>
<dbReference type="OrthoDB" id="5245619at2759"/>
<name>A0A1J7J548_9PEZI</name>
<sequence>MADAEQVPSTPRTVMQPAASRSLIPRRSRGTERTAIRAQKALDSLNEAWGSKKWVPPDQFTDHFMIDGDRRGVNRRGVNYRILSFKELFYLAKVTETAKSHGLDLPSMWKEGGFLYDAMAQRDAGCLRWLAKHTAKDAWVLCQERYGVCI</sequence>
<evidence type="ECO:0000313" key="1">
    <source>
        <dbReference type="EMBL" id="OIW24268.1"/>
    </source>
</evidence>
<organism evidence="1 2">
    <name type="scientific">Coniochaeta ligniaria NRRL 30616</name>
    <dbReference type="NCBI Taxonomy" id="1408157"/>
    <lineage>
        <taxon>Eukaryota</taxon>
        <taxon>Fungi</taxon>
        <taxon>Dikarya</taxon>
        <taxon>Ascomycota</taxon>
        <taxon>Pezizomycotina</taxon>
        <taxon>Sordariomycetes</taxon>
        <taxon>Sordariomycetidae</taxon>
        <taxon>Coniochaetales</taxon>
        <taxon>Coniochaetaceae</taxon>
        <taxon>Coniochaeta</taxon>
    </lineage>
</organism>
<evidence type="ECO:0000313" key="2">
    <source>
        <dbReference type="Proteomes" id="UP000182658"/>
    </source>
</evidence>
<dbReference type="Proteomes" id="UP000182658">
    <property type="component" value="Unassembled WGS sequence"/>
</dbReference>
<dbReference type="AlphaFoldDB" id="A0A1J7J548"/>
<keyword evidence="2" id="KW-1185">Reference proteome</keyword>
<dbReference type="EMBL" id="KV875104">
    <property type="protein sequence ID" value="OIW24268.1"/>
    <property type="molecule type" value="Genomic_DNA"/>
</dbReference>
<protein>
    <submittedName>
        <fullName evidence="1">Uncharacterized protein</fullName>
    </submittedName>
</protein>
<reference evidence="1 2" key="1">
    <citation type="submission" date="2016-10" db="EMBL/GenBank/DDBJ databases">
        <title>Draft genome sequence of Coniochaeta ligniaria NRRL30616, a lignocellulolytic fungus for bioabatement of inhibitors in plant biomass hydrolysates.</title>
        <authorList>
            <consortium name="DOE Joint Genome Institute"/>
            <person name="Jimenez D.J."/>
            <person name="Hector R.E."/>
            <person name="Riley R."/>
            <person name="Sun H."/>
            <person name="Grigoriev I.V."/>
            <person name="Van Elsas J.D."/>
            <person name="Nichols N.N."/>
        </authorList>
    </citation>
    <scope>NUCLEOTIDE SEQUENCE [LARGE SCALE GENOMIC DNA]</scope>
    <source>
        <strain evidence="1 2">NRRL 30616</strain>
    </source>
</reference>
<gene>
    <name evidence="1" type="ORF">CONLIGDRAFT_685890</name>
</gene>